<evidence type="ECO:0000313" key="2">
    <source>
        <dbReference type="Proteomes" id="UP000823775"/>
    </source>
</evidence>
<dbReference type="PANTHER" id="PTHR37262">
    <property type="entry name" value="PROTEIN PEP-RELATED DEVELOPMENT ARRESTED 1, CHLOROPLASTIC"/>
    <property type="match status" value="1"/>
</dbReference>
<dbReference type="PANTHER" id="PTHR37262:SF1">
    <property type="entry name" value="PROTEIN PEP-RELATED DEVELOPMENT ARRESTED 1, CHLOROPLASTIC"/>
    <property type="match status" value="1"/>
</dbReference>
<sequence>MAFLSIPNIFCWAAPAVPSRCSTPSAYHFLQLSIRNQYSLQLKPSCRINLSTLCTSYEVGAGFLAEEFGAPNERLENHGPENGNLDSSQYEVLLKGGEQVTSVLEEMAKLLEDMNMDEASEEVAVQLAAQGVIGRRVDEMESGFLMALDYMIQTAEKDHDDKLSAIDGEA</sequence>
<dbReference type="Proteomes" id="UP000823775">
    <property type="component" value="Unassembled WGS sequence"/>
</dbReference>
<reference evidence="1 2" key="1">
    <citation type="journal article" date="2021" name="BMC Genomics">
        <title>Datura genome reveals duplications of psychoactive alkaloid biosynthetic genes and high mutation rate following tissue culture.</title>
        <authorList>
            <person name="Rajewski A."/>
            <person name="Carter-House D."/>
            <person name="Stajich J."/>
            <person name="Litt A."/>
        </authorList>
    </citation>
    <scope>NUCLEOTIDE SEQUENCE [LARGE SCALE GENOMIC DNA]</scope>
    <source>
        <strain evidence="1">AR-01</strain>
    </source>
</reference>
<gene>
    <name evidence="1" type="ORF">HAX54_045315</name>
</gene>
<protein>
    <submittedName>
        <fullName evidence="1">Uncharacterized protein</fullName>
    </submittedName>
</protein>
<evidence type="ECO:0000313" key="1">
    <source>
        <dbReference type="EMBL" id="MCD7448667.1"/>
    </source>
</evidence>
<keyword evidence="2" id="KW-1185">Reference proteome</keyword>
<name>A0ABS8RPK4_DATST</name>
<dbReference type="InterPro" id="IPR038961">
    <property type="entry name" value="PRDA1"/>
</dbReference>
<organism evidence="1 2">
    <name type="scientific">Datura stramonium</name>
    <name type="common">Jimsonweed</name>
    <name type="synonym">Common thornapple</name>
    <dbReference type="NCBI Taxonomy" id="4076"/>
    <lineage>
        <taxon>Eukaryota</taxon>
        <taxon>Viridiplantae</taxon>
        <taxon>Streptophyta</taxon>
        <taxon>Embryophyta</taxon>
        <taxon>Tracheophyta</taxon>
        <taxon>Spermatophyta</taxon>
        <taxon>Magnoliopsida</taxon>
        <taxon>eudicotyledons</taxon>
        <taxon>Gunneridae</taxon>
        <taxon>Pentapetalae</taxon>
        <taxon>asterids</taxon>
        <taxon>lamiids</taxon>
        <taxon>Solanales</taxon>
        <taxon>Solanaceae</taxon>
        <taxon>Solanoideae</taxon>
        <taxon>Datureae</taxon>
        <taxon>Datura</taxon>
    </lineage>
</organism>
<comment type="caution">
    <text evidence="1">The sequence shown here is derived from an EMBL/GenBank/DDBJ whole genome shotgun (WGS) entry which is preliminary data.</text>
</comment>
<dbReference type="EMBL" id="JACEIK010000070">
    <property type="protein sequence ID" value="MCD7448667.1"/>
    <property type="molecule type" value="Genomic_DNA"/>
</dbReference>
<proteinExistence type="predicted"/>
<accession>A0ABS8RPK4</accession>